<keyword evidence="3" id="KW-1185">Reference proteome</keyword>
<feature type="transmembrane region" description="Helical" evidence="1">
    <location>
        <begin position="92"/>
        <end position="112"/>
    </location>
</feature>
<evidence type="ECO:0000313" key="2">
    <source>
        <dbReference type="EMBL" id="QNE89701.1"/>
    </source>
</evidence>
<dbReference type="KEGG" id="cik:H0194_01170"/>
<gene>
    <name evidence="2" type="ORF">H0194_01170</name>
</gene>
<proteinExistence type="predicted"/>
<feature type="transmembrane region" description="Helical" evidence="1">
    <location>
        <begin position="61"/>
        <end position="80"/>
    </location>
</feature>
<reference evidence="2 3" key="1">
    <citation type="submission" date="2020-07" db="EMBL/GenBank/DDBJ databases">
        <title>Complete genome and description of Corynebacterium incognita strain Marseille-Q3630 sp. nov.</title>
        <authorList>
            <person name="Boxberger M."/>
        </authorList>
    </citation>
    <scope>NUCLEOTIDE SEQUENCE [LARGE SCALE GENOMIC DNA]</scope>
    <source>
        <strain evidence="2 3">Marseille-Q3630</strain>
    </source>
</reference>
<accession>A0A7G7CQ35</accession>
<dbReference type="AlphaFoldDB" id="A0A7G7CQ35"/>
<keyword evidence="1" id="KW-0812">Transmembrane</keyword>
<feature type="transmembrane region" description="Helical" evidence="1">
    <location>
        <begin position="35"/>
        <end position="55"/>
    </location>
</feature>
<dbReference type="Proteomes" id="UP000515743">
    <property type="component" value="Chromosome"/>
</dbReference>
<evidence type="ECO:0000313" key="3">
    <source>
        <dbReference type="Proteomes" id="UP000515743"/>
    </source>
</evidence>
<organism evidence="2 3">
    <name type="scientific">Corynebacterium incognita</name>
    <dbReference type="NCBI Taxonomy" id="2754725"/>
    <lineage>
        <taxon>Bacteria</taxon>
        <taxon>Bacillati</taxon>
        <taxon>Actinomycetota</taxon>
        <taxon>Actinomycetes</taxon>
        <taxon>Mycobacteriales</taxon>
        <taxon>Corynebacteriaceae</taxon>
        <taxon>Corynebacterium</taxon>
    </lineage>
</organism>
<keyword evidence="1" id="KW-0472">Membrane</keyword>
<keyword evidence="1" id="KW-1133">Transmembrane helix</keyword>
<dbReference type="EMBL" id="CP059404">
    <property type="protein sequence ID" value="QNE89701.1"/>
    <property type="molecule type" value="Genomic_DNA"/>
</dbReference>
<name>A0A7G7CQ35_9CORY</name>
<feature type="transmembrane region" description="Helical" evidence="1">
    <location>
        <begin position="132"/>
        <end position="151"/>
    </location>
</feature>
<protein>
    <submittedName>
        <fullName evidence="2">Uncharacterized protein</fullName>
    </submittedName>
</protein>
<evidence type="ECO:0000256" key="1">
    <source>
        <dbReference type="SAM" id="Phobius"/>
    </source>
</evidence>
<dbReference type="RefSeq" id="WP_185176075.1">
    <property type="nucleotide sequence ID" value="NZ_CP059404.1"/>
</dbReference>
<sequence length="172" mass="18445">MQGYIKRFGDYAVRLTDEAADDEYQADIAHRANSVIVAALKPILLATGALLSWVLPGTLALWSLVTFIPSLIFVAVGETWMRNYAPRPEASFPLPLMIVTMIPSVVMLAGLLYNVVGPGAGNNSLAVFADSLNGGLIGMIIGAVIGGVIAFERSRRNRAKDTRLLEAELADD</sequence>